<evidence type="ECO:0000313" key="2">
    <source>
        <dbReference type="EMBL" id="VAH92356.1"/>
    </source>
</evidence>
<feature type="compositionally biased region" description="Polar residues" evidence="1">
    <location>
        <begin position="58"/>
        <end position="70"/>
    </location>
</feature>
<organism evidence="2 3">
    <name type="scientific">Triticum turgidum subsp. durum</name>
    <name type="common">Durum wheat</name>
    <name type="synonym">Triticum durum</name>
    <dbReference type="NCBI Taxonomy" id="4567"/>
    <lineage>
        <taxon>Eukaryota</taxon>
        <taxon>Viridiplantae</taxon>
        <taxon>Streptophyta</taxon>
        <taxon>Embryophyta</taxon>
        <taxon>Tracheophyta</taxon>
        <taxon>Spermatophyta</taxon>
        <taxon>Magnoliopsida</taxon>
        <taxon>Liliopsida</taxon>
        <taxon>Poales</taxon>
        <taxon>Poaceae</taxon>
        <taxon>BOP clade</taxon>
        <taxon>Pooideae</taxon>
        <taxon>Triticodae</taxon>
        <taxon>Triticeae</taxon>
        <taxon>Triticinae</taxon>
        <taxon>Triticum</taxon>
    </lineage>
</organism>
<dbReference type="AlphaFoldDB" id="A0A9R0SCA3"/>
<sequence>MRVLHRRLRRRGDAAVPQGLIQWSDQPDSLATWEDLEELKQRFPRAPAWGQAGLQGKGSVNTGPSATTDETGVRFITKEGRPSKRAHHPSTRYADGNWV</sequence>
<dbReference type="SUPFAM" id="SSF54160">
    <property type="entry name" value="Chromo domain-like"/>
    <property type="match status" value="1"/>
</dbReference>
<accession>A0A9R0SCA3</accession>
<evidence type="ECO:0000313" key="3">
    <source>
        <dbReference type="Proteomes" id="UP000324705"/>
    </source>
</evidence>
<dbReference type="EMBL" id="LT934117">
    <property type="protein sequence ID" value="VAH92356.1"/>
    <property type="molecule type" value="Genomic_DNA"/>
</dbReference>
<evidence type="ECO:0008006" key="4">
    <source>
        <dbReference type="Google" id="ProtNLM"/>
    </source>
</evidence>
<dbReference type="Gramene" id="TRITD4Av1G139380.1">
    <property type="protein sequence ID" value="TRITD4Av1G139380.1"/>
    <property type="gene ID" value="TRITD4Av1G139380"/>
</dbReference>
<proteinExistence type="predicted"/>
<reference evidence="2 3" key="1">
    <citation type="submission" date="2017-09" db="EMBL/GenBank/DDBJ databases">
        <authorList>
            <consortium name="International Durum Wheat Genome Sequencing Consortium (IDWGSC)"/>
            <person name="Milanesi L."/>
        </authorList>
    </citation>
    <scope>NUCLEOTIDE SEQUENCE [LARGE SCALE GENOMIC DNA]</scope>
    <source>
        <strain evidence="3">cv. Svevo</strain>
    </source>
</reference>
<protein>
    <recommendedName>
        <fullName evidence="4">Chromo domain-containing protein</fullName>
    </recommendedName>
</protein>
<gene>
    <name evidence="2" type="ORF">TRITD_4Av1G139380</name>
</gene>
<keyword evidence="3" id="KW-1185">Reference proteome</keyword>
<dbReference type="Proteomes" id="UP000324705">
    <property type="component" value="Chromosome 4A"/>
</dbReference>
<feature type="region of interest" description="Disordered" evidence="1">
    <location>
        <begin position="49"/>
        <end position="99"/>
    </location>
</feature>
<evidence type="ECO:0000256" key="1">
    <source>
        <dbReference type="SAM" id="MobiDB-lite"/>
    </source>
</evidence>
<name>A0A9R0SCA3_TRITD</name>
<dbReference type="InterPro" id="IPR016197">
    <property type="entry name" value="Chromo-like_dom_sf"/>
</dbReference>